<name>A0A0Q9Y914_9BACI</name>
<dbReference type="EMBL" id="LGPB01000097">
    <property type="protein sequence ID" value="KRG12147.1"/>
    <property type="molecule type" value="Genomic_DNA"/>
</dbReference>
<dbReference type="AlphaFoldDB" id="A0A0Q9Y914"/>
<comment type="caution">
    <text evidence="1">The sequence shown here is derived from an EMBL/GenBank/DDBJ whole genome shotgun (WGS) entry which is preliminary data.</text>
</comment>
<reference evidence="1 2" key="1">
    <citation type="submission" date="2015-06" db="EMBL/GenBank/DDBJ databases">
        <title>Genome sequencing project of Bacillus galactosidilyticus PL133.</title>
        <authorList>
            <person name="Gaiero J."/>
            <person name="Nicol R."/>
            <person name="Habash M."/>
        </authorList>
    </citation>
    <scope>NUCLEOTIDE SEQUENCE [LARGE SCALE GENOMIC DNA]</scope>
    <source>
        <strain evidence="1 2">PL133</strain>
    </source>
</reference>
<proteinExistence type="predicted"/>
<sequence length="73" mass="8156">MDGKISTTINRISDMDDVLSGHSTTLEQHAKAIKAKAEATIVDDIRPKPPLSMILIKLLRITALLKFPYKPKR</sequence>
<protein>
    <submittedName>
        <fullName evidence="1">Uncharacterized protein</fullName>
    </submittedName>
</protein>
<evidence type="ECO:0000313" key="1">
    <source>
        <dbReference type="EMBL" id="KRG12147.1"/>
    </source>
</evidence>
<accession>A0A0Q9Y914</accession>
<evidence type="ECO:0000313" key="2">
    <source>
        <dbReference type="Proteomes" id="UP000053881"/>
    </source>
</evidence>
<dbReference type="PATRIC" id="fig|217031.4.peg.4064"/>
<gene>
    <name evidence="1" type="ORF">ACA29_12210</name>
</gene>
<dbReference type="Proteomes" id="UP000053881">
    <property type="component" value="Unassembled WGS sequence"/>
</dbReference>
<organism evidence="1 2">
    <name type="scientific">Lederbergia galactosidilytica</name>
    <dbReference type="NCBI Taxonomy" id="217031"/>
    <lineage>
        <taxon>Bacteria</taxon>
        <taxon>Bacillati</taxon>
        <taxon>Bacillota</taxon>
        <taxon>Bacilli</taxon>
        <taxon>Bacillales</taxon>
        <taxon>Bacillaceae</taxon>
        <taxon>Lederbergia</taxon>
    </lineage>
</organism>